<evidence type="ECO:0000256" key="1">
    <source>
        <dbReference type="SAM" id="SignalP"/>
    </source>
</evidence>
<feature type="signal peptide" evidence="1">
    <location>
        <begin position="1"/>
        <end position="17"/>
    </location>
</feature>
<organism evidence="2 3">
    <name type="scientific">Caerostris extrusa</name>
    <name type="common">Bark spider</name>
    <name type="synonym">Caerostris bankana</name>
    <dbReference type="NCBI Taxonomy" id="172846"/>
    <lineage>
        <taxon>Eukaryota</taxon>
        <taxon>Metazoa</taxon>
        <taxon>Ecdysozoa</taxon>
        <taxon>Arthropoda</taxon>
        <taxon>Chelicerata</taxon>
        <taxon>Arachnida</taxon>
        <taxon>Araneae</taxon>
        <taxon>Araneomorphae</taxon>
        <taxon>Entelegynae</taxon>
        <taxon>Araneoidea</taxon>
        <taxon>Araneidae</taxon>
        <taxon>Caerostris</taxon>
    </lineage>
</organism>
<evidence type="ECO:0000313" key="2">
    <source>
        <dbReference type="EMBL" id="GIZ05288.1"/>
    </source>
</evidence>
<dbReference type="EMBL" id="BPLR01019265">
    <property type="protein sequence ID" value="GIZ05288.1"/>
    <property type="molecule type" value="Genomic_DNA"/>
</dbReference>
<sequence>MKCWFRLVLCLLRSTLGACFAYFSREKLSNLTDEERCARISRILIKKDIAQSLLDTFNATTFGHALDENDHVKLKTLGQDLINAFESVNLKRNASHITTVNDDNADGFSKPPKKVNC</sequence>
<dbReference type="Proteomes" id="UP001054945">
    <property type="component" value="Unassembled WGS sequence"/>
</dbReference>
<keyword evidence="1" id="KW-0732">Signal</keyword>
<name>A0AAV4YE63_CAEEX</name>
<comment type="caution">
    <text evidence="2">The sequence shown here is derived from an EMBL/GenBank/DDBJ whole genome shotgun (WGS) entry which is preliminary data.</text>
</comment>
<proteinExistence type="predicted"/>
<keyword evidence="3" id="KW-1185">Reference proteome</keyword>
<gene>
    <name evidence="2" type="ORF">CEXT_714471</name>
</gene>
<accession>A0AAV4YE63</accession>
<reference evidence="2 3" key="1">
    <citation type="submission" date="2021-06" db="EMBL/GenBank/DDBJ databases">
        <title>Caerostris extrusa draft genome.</title>
        <authorList>
            <person name="Kono N."/>
            <person name="Arakawa K."/>
        </authorList>
    </citation>
    <scope>NUCLEOTIDE SEQUENCE [LARGE SCALE GENOMIC DNA]</scope>
</reference>
<dbReference type="AlphaFoldDB" id="A0AAV4YE63"/>
<protein>
    <submittedName>
        <fullName evidence="2">Uncharacterized protein</fullName>
    </submittedName>
</protein>
<feature type="chain" id="PRO_5043887431" evidence="1">
    <location>
        <begin position="18"/>
        <end position="117"/>
    </location>
</feature>
<evidence type="ECO:0000313" key="3">
    <source>
        <dbReference type="Proteomes" id="UP001054945"/>
    </source>
</evidence>